<dbReference type="Proteomes" id="UP000594014">
    <property type="component" value="Chromosome"/>
</dbReference>
<name>A0ACD1A8Z5_9FIRM</name>
<evidence type="ECO:0000313" key="2">
    <source>
        <dbReference type="Proteomes" id="UP000594014"/>
    </source>
</evidence>
<gene>
    <name evidence="1" type="ORF">FRZ06_05805</name>
</gene>
<accession>A0ACD1A8Z5</accession>
<keyword evidence="2" id="KW-1185">Reference proteome</keyword>
<proteinExistence type="predicted"/>
<organism evidence="1 2">
    <name type="scientific">Anoxybacterium hadale</name>
    <dbReference type="NCBI Taxonomy" id="3408580"/>
    <lineage>
        <taxon>Bacteria</taxon>
        <taxon>Bacillati</taxon>
        <taxon>Bacillota</taxon>
        <taxon>Clostridia</taxon>
        <taxon>Peptostreptococcales</taxon>
        <taxon>Anaerovoracaceae</taxon>
        <taxon>Anoxybacterium</taxon>
    </lineage>
</organism>
<sequence length="415" mass="45227">MRGATGKNNSDLTEMNRSAVMKILQQQEVCSRADIARQTGLTQAAITKIVASMMEMGIVSEVGIITGSSDNRRSIGLKLNADRHQIIGVKFAREMFALGVFDISGKMYTQTETKFPLEENPQIVLSAMKKQIHDMLKKYENVVSIGLAVPGPYLRDEGRIAVVTRMSSWHTINFIEEFKEEFQKPVFIEHDANAGALAEWFFGGHGQSLHTLAYFLVGEGVGCGMIERGRLFLGVQGSACELGHVSVDVLGPRCECGNYGCLEMYCSASALWKKAQKYVPECLPGENLKGGETLQSGDACNAIFEAARLGNQKALDVVREIAEYIGYGCVTLINGYNPDVIIIGDVVSQGGDLLMPTILEVVKQRVIPELHTRVQIKISNLQVDPTLYGAAATATNKVLQLPSMFSAAGKWGPGK</sequence>
<evidence type="ECO:0000313" key="1">
    <source>
        <dbReference type="EMBL" id="QOX62887.1"/>
    </source>
</evidence>
<dbReference type="EMBL" id="CP042469">
    <property type="protein sequence ID" value="QOX62887.1"/>
    <property type="molecule type" value="Genomic_DNA"/>
</dbReference>
<protein>
    <submittedName>
        <fullName evidence="1">ROK family transcriptional regulator</fullName>
    </submittedName>
</protein>
<reference evidence="1" key="1">
    <citation type="submission" date="2019-08" db="EMBL/GenBank/DDBJ databases">
        <title>Genome sequence of Clostridiales bacterium MT110.</title>
        <authorList>
            <person name="Cao J."/>
        </authorList>
    </citation>
    <scope>NUCLEOTIDE SEQUENCE</scope>
    <source>
        <strain evidence="1">MT110</strain>
    </source>
</reference>